<dbReference type="OrthoDB" id="9789704at2"/>
<feature type="transmembrane region" description="Helical" evidence="8">
    <location>
        <begin position="380"/>
        <end position="401"/>
    </location>
</feature>
<feature type="transmembrane region" description="Helical" evidence="8">
    <location>
        <begin position="408"/>
        <end position="427"/>
    </location>
</feature>
<feature type="transmembrane region" description="Helical" evidence="8">
    <location>
        <begin position="6"/>
        <end position="22"/>
    </location>
</feature>
<keyword evidence="5 8" id="KW-1133">Transmembrane helix</keyword>
<reference evidence="9 10" key="1">
    <citation type="journal article" date="2014" name="Proc. Natl. Acad. Sci. U.S.A.">
        <title>Functional type 2 photosynthetic reaction centers found in the rare bacterial phylum Gemmatimonadetes.</title>
        <authorList>
            <person name="Zeng Y."/>
            <person name="Feng F."/>
            <person name="Medova H."/>
            <person name="Dean J."/>
            <person name="Koblizek M."/>
        </authorList>
    </citation>
    <scope>NUCLEOTIDE SEQUENCE [LARGE SCALE GENOMIC DNA]</scope>
    <source>
        <strain evidence="9 10">AP64</strain>
    </source>
</reference>
<organism evidence="9 10">
    <name type="scientific">Gemmatimonas phototrophica</name>
    <dbReference type="NCBI Taxonomy" id="1379270"/>
    <lineage>
        <taxon>Bacteria</taxon>
        <taxon>Pseudomonadati</taxon>
        <taxon>Gemmatimonadota</taxon>
        <taxon>Gemmatimonadia</taxon>
        <taxon>Gemmatimonadales</taxon>
        <taxon>Gemmatimonadaceae</taxon>
        <taxon>Gemmatimonas</taxon>
    </lineage>
</organism>
<feature type="transmembrane region" description="Helical" evidence="8">
    <location>
        <begin position="113"/>
        <end position="133"/>
    </location>
</feature>
<sequence length="464" mass="49123">MPAVLDVFAFLGLVTTLAVVGWRRTTSSSSFTVASRDLGLLPLVATLVMTEFNTSTLMAFAAAGYAAGPVALMLPAVFLVGLVFYTLTVARAWKTFDRLSVAELFAERYSPAVGRTASALLLLAMTGFTATYVKSLALLFAPLAPAAVPLPLLALVLTLVVLAAVLPGGLLSVVRADLVGFVATIVLLPLLLWFGVQAAAAKGGLASVFTQAQRSFDPAVQWNDPALSLRFVLTLVVLTCFTYIAAPWYGQKIFAARSPRVAVRAVAISAVLVFVLYGVVVLAAAHLRVDQPNLPDAQLAVPTMMLRWFPAGVRGLGLAVLFGAALTTLAGVWSAMATMLATDFGSQSWRTVRAQRGLLVVLALTSWLGATFLVDRILDRLILANIPIAALSFALLAGFHWPRANTTAAWASMTVGVLWGTGCYLVVGEAGGYTWPWAIYGIPLIFLTGAAVTLLTTRPLPRSI</sequence>
<dbReference type="AlphaFoldDB" id="A0A143BMI1"/>
<dbReference type="EMBL" id="CP011454">
    <property type="protein sequence ID" value="AMW06267.1"/>
    <property type="molecule type" value="Genomic_DNA"/>
</dbReference>
<evidence type="ECO:0000256" key="7">
    <source>
        <dbReference type="RuleBase" id="RU362091"/>
    </source>
</evidence>
<evidence type="ECO:0000313" key="9">
    <source>
        <dbReference type="EMBL" id="AMW06267.1"/>
    </source>
</evidence>
<feature type="transmembrane region" description="Helical" evidence="8">
    <location>
        <begin position="357"/>
        <end position="374"/>
    </location>
</feature>
<reference evidence="9 10" key="2">
    <citation type="journal article" date="2016" name="Environ. Microbiol. Rep.">
        <title>Metagenomic evidence for the presence of phototrophic Gemmatimonadetes bacteria in diverse environments.</title>
        <authorList>
            <person name="Zeng Y."/>
            <person name="Baumbach J."/>
            <person name="Barbosa E.G."/>
            <person name="Azevedo V."/>
            <person name="Zhang C."/>
            <person name="Koblizek M."/>
        </authorList>
    </citation>
    <scope>NUCLEOTIDE SEQUENCE [LARGE SCALE GENOMIC DNA]</scope>
    <source>
        <strain evidence="9 10">AP64</strain>
    </source>
</reference>
<dbReference type="eggNOG" id="COG0591">
    <property type="taxonomic scope" value="Bacteria"/>
</dbReference>
<evidence type="ECO:0000256" key="3">
    <source>
        <dbReference type="ARBA" id="ARBA00022448"/>
    </source>
</evidence>
<name>A0A143BMI1_9BACT</name>
<dbReference type="PANTHER" id="PTHR48086:SF7">
    <property type="entry name" value="SODIUM-SOLUTE SYMPORTER-RELATED"/>
    <property type="match status" value="1"/>
</dbReference>
<feature type="transmembrane region" description="Helical" evidence="8">
    <location>
        <begin position="315"/>
        <end position="336"/>
    </location>
</feature>
<evidence type="ECO:0000256" key="4">
    <source>
        <dbReference type="ARBA" id="ARBA00022692"/>
    </source>
</evidence>
<evidence type="ECO:0008006" key="11">
    <source>
        <dbReference type="Google" id="ProtNLM"/>
    </source>
</evidence>
<protein>
    <recommendedName>
        <fullName evidence="11">Sodium:solute symporter</fullName>
    </recommendedName>
</protein>
<proteinExistence type="inferred from homology"/>
<feature type="transmembrane region" description="Helical" evidence="8">
    <location>
        <begin position="178"/>
        <end position="196"/>
    </location>
</feature>
<dbReference type="InterPro" id="IPR001734">
    <property type="entry name" value="Na/solute_symporter"/>
</dbReference>
<gene>
    <name evidence="9" type="ORF">GEMMAAP_18735</name>
</gene>
<dbReference type="RefSeq" id="WP_075071573.1">
    <property type="nucleotide sequence ID" value="NZ_CP011454.1"/>
</dbReference>
<keyword evidence="6 8" id="KW-0472">Membrane</keyword>
<dbReference type="GO" id="GO:0022857">
    <property type="term" value="F:transmembrane transporter activity"/>
    <property type="evidence" value="ECO:0007669"/>
    <property type="project" value="InterPro"/>
</dbReference>
<keyword evidence="10" id="KW-1185">Reference proteome</keyword>
<dbReference type="Proteomes" id="UP000076404">
    <property type="component" value="Chromosome"/>
</dbReference>
<comment type="similarity">
    <text evidence="2 7">Belongs to the sodium:solute symporter (SSF) (TC 2.A.21) family.</text>
</comment>
<evidence type="ECO:0000256" key="1">
    <source>
        <dbReference type="ARBA" id="ARBA00004141"/>
    </source>
</evidence>
<accession>A0A143BMI1</accession>
<keyword evidence="3" id="KW-0813">Transport</keyword>
<evidence type="ECO:0000256" key="6">
    <source>
        <dbReference type="ARBA" id="ARBA00023136"/>
    </source>
</evidence>
<comment type="subcellular location">
    <subcellularLocation>
        <location evidence="1">Membrane</location>
        <topology evidence="1">Multi-pass membrane protein</topology>
    </subcellularLocation>
</comment>
<dbReference type="InterPro" id="IPR038377">
    <property type="entry name" value="Na/Glc_symporter_sf"/>
</dbReference>
<dbReference type="PROSITE" id="PS50283">
    <property type="entry name" value="NA_SOLUT_SYMP_3"/>
    <property type="match status" value="1"/>
</dbReference>
<feature type="transmembrane region" description="Helical" evidence="8">
    <location>
        <begin position="227"/>
        <end position="249"/>
    </location>
</feature>
<feature type="transmembrane region" description="Helical" evidence="8">
    <location>
        <begin position="139"/>
        <end position="166"/>
    </location>
</feature>
<dbReference type="KEGG" id="gph:GEMMAAP_18735"/>
<dbReference type="InterPro" id="IPR050277">
    <property type="entry name" value="Sodium:Solute_Symporter"/>
</dbReference>
<dbReference type="GO" id="GO:0005886">
    <property type="term" value="C:plasma membrane"/>
    <property type="evidence" value="ECO:0007669"/>
    <property type="project" value="TreeGrafter"/>
</dbReference>
<feature type="transmembrane region" description="Helical" evidence="8">
    <location>
        <begin position="433"/>
        <end position="455"/>
    </location>
</feature>
<dbReference type="Gene3D" id="1.20.1730.10">
    <property type="entry name" value="Sodium/glucose cotransporter"/>
    <property type="match status" value="1"/>
</dbReference>
<evidence type="ECO:0000256" key="5">
    <source>
        <dbReference type="ARBA" id="ARBA00022989"/>
    </source>
</evidence>
<dbReference type="Pfam" id="PF00474">
    <property type="entry name" value="SSF"/>
    <property type="match status" value="1"/>
</dbReference>
<dbReference type="STRING" id="1379270.GEMMAAP_18735"/>
<evidence type="ECO:0000313" key="10">
    <source>
        <dbReference type="Proteomes" id="UP000076404"/>
    </source>
</evidence>
<dbReference type="PANTHER" id="PTHR48086">
    <property type="entry name" value="SODIUM/PROLINE SYMPORTER-RELATED"/>
    <property type="match status" value="1"/>
</dbReference>
<feature type="transmembrane region" description="Helical" evidence="8">
    <location>
        <begin position="261"/>
        <end position="285"/>
    </location>
</feature>
<evidence type="ECO:0000256" key="2">
    <source>
        <dbReference type="ARBA" id="ARBA00006434"/>
    </source>
</evidence>
<feature type="transmembrane region" description="Helical" evidence="8">
    <location>
        <begin position="72"/>
        <end position="93"/>
    </location>
</feature>
<evidence type="ECO:0000256" key="8">
    <source>
        <dbReference type="SAM" id="Phobius"/>
    </source>
</evidence>
<feature type="transmembrane region" description="Helical" evidence="8">
    <location>
        <begin position="43"/>
        <end position="66"/>
    </location>
</feature>
<keyword evidence="4 8" id="KW-0812">Transmembrane</keyword>